<evidence type="ECO:0000313" key="3">
    <source>
        <dbReference type="Proteomes" id="UP000053989"/>
    </source>
</evidence>
<proteinExistence type="predicted"/>
<sequence length="107" mass="12003">MDSDPDCSCDDFHFCRPALPRIKSCLKSSPSHSGASTPSSDDSALFGSKKHVAFREDGTEEVYEADEWDRTPAEIQRLSYEDVLELKMLQRELPRAEQPIDALSSKP</sequence>
<organism evidence="2 3">
    <name type="scientific">Scleroderma citrinum Foug A</name>
    <dbReference type="NCBI Taxonomy" id="1036808"/>
    <lineage>
        <taxon>Eukaryota</taxon>
        <taxon>Fungi</taxon>
        <taxon>Dikarya</taxon>
        <taxon>Basidiomycota</taxon>
        <taxon>Agaricomycotina</taxon>
        <taxon>Agaricomycetes</taxon>
        <taxon>Agaricomycetidae</taxon>
        <taxon>Boletales</taxon>
        <taxon>Sclerodermatineae</taxon>
        <taxon>Sclerodermataceae</taxon>
        <taxon>Scleroderma</taxon>
    </lineage>
</organism>
<protein>
    <submittedName>
        <fullName evidence="2">Uncharacterized protein</fullName>
    </submittedName>
</protein>
<feature type="non-terminal residue" evidence="2">
    <location>
        <position position="107"/>
    </location>
</feature>
<gene>
    <name evidence="2" type="ORF">SCLCIDRAFT_142610</name>
</gene>
<keyword evidence="3" id="KW-1185">Reference proteome</keyword>
<name>A0A0C2ZFU8_9AGAM</name>
<dbReference type="EMBL" id="KN822242">
    <property type="protein sequence ID" value="KIM51747.1"/>
    <property type="molecule type" value="Genomic_DNA"/>
</dbReference>
<evidence type="ECO:0000256" key="1">
    <source>
        <dbReference type="SAM" id="MobiDB-lite"/>
    </source>
</evidence>
<feature type="compositionally biased region" description="Low complexity" evidence="1">
    <location>
        <begin position="28"/>
        <end position="44"/>
    </location>
</feature>
<accession>A0A0C2ZFU8</accession>
<evidence type="ECO:0000313" key="2">
    <source>
        <dbReference type="EMBL" id="KIM51747.1"/>
    </source>
</evidence>
<dbReference type="HOGENOM" id="CLU_2216276_0_0_1"/>
<dbReference type="Proteomes" id="UP000053989">
    <property type="component" value="Unassembled WGS sequence"/>
</dbReference>
<dbReference type="STRING" id="1036808.A0A0C2ZFU8"/>
<reference evidence="2 3" key="1">
    <citation type="submission" date="2014-04" db="EMBL/GenBank/DDBJ databases">
        <authorList>
            <consortium name="DOE Joint Genome Institute"/>
            <person name="Kuo A."/>
            <person name="Kohler A."/>
            <person name="Nagy L.G."/>
            <person name="Floudas D."/>
            <person name="Copeland A."/>
            <person name="Barry K.W."/>
            <person name="Cichocki N."/>
            <person name="Veneault-Fourrey C."/>
            <person name="LaButti K."/>
            <person name="Lindquist E.A."/>
            <person name="Lipzen A."/>
            <person name="Lundell T."/>
            <person name="Morin E."/>
            <person name="Murat C."/>
            <person name="Sun H."/>
            <person name="Tunlid A."/>
            <person name="Henrissat B."/>
            <person name="Grigoriev I.V."/>
            <person name="Hibbett D.S."/>
            <person name="Martin F."/>
            <person name="Nordberg H.P."/>
            <person name="Cantor M.N."/>
            <person name="Hua S.X."/>
        </authorList>
    </citation>
    <scope>NUCLEOTIDE SEQUENCE [LARGE SCALE GENOMIC DNA]</scope>
    <source>
        <strain evidence="2 3">Foug A</strain>
    </source>
</reference>
<feature type="region of interest" description="Disordered" evidence="1">
    <location>
        <begin position="26"/>
        <end position="46"/>
    </location>
</feature>
<reference evidence="3" key="2">
    <citation type="submission" date="2015-01" db="EMBL/GenBank/DDBJ databases">
        <title>Evolutionary Origins and Diversification of the Mycorrhizal Mutualists.</title>
        <authorList>
            <consortium name="DOE Joint Genome Institute"/>
            <consortium name="Mycorrhizal Genomics Consortium"/>
            <person name="Kohler A."/>
            <person name="Kuo A."/>
            <person name="Nagy L.G."/>
            <person name="Floudas D."/>
            <person name="Copeland A."/>
            <person name="Barry K.W."/>
            <person name="Cichocki N."/>
            <person name="Veneault-Fourrey C."/>
            <person name="LaButti K."/>
            <person name="Lindquist E.A."/>
            <person name="Lipzen A."/>
            <person name="Lundell T."/>
            <person name="Morin E."/>
            <person name="Murat C."/>
            <person name="Riley R."/>
            <person name="Ohm R."/>
            <person name="Sun H."/>
            <person name="Tunlid A."/>
            <person name="Henrissat B."/>
            <person name="Grigoriev I.V."/>
            <person name="Hibbett D.S."/>
            <person name="Martin F."/>
        </authorList>
    </citation>
    <scope>NUCLEOTIDE SEQUENCE [LARGE SCALE GENOMIC DNA]</scope>
    <source>
        <strain evidence="3">Foug A</strain>
    </source>
</reference>
<dbReference type="OrthoDB" id="2802795at2759"/>
<dbReference type="AlphaFoldDB" id="A0A0C2ZFU8"/>
<dbReference type="InParanoid" id="A0A0C2ZFU8"/>